<dbReference type="RefSeq" id="WP_081169855.1">
    <property type="nucleotide sequence ID" value="NZ_LWBP01000216.1"/>
</dbReference>
<evidence type="ECO:0000313" key="4">
    <source>
        <dbReference type="Proteomes" id="UP000192276"/>
    </source>
</evidence>
<dbReference type="Proteomes" id="UP000192276">
    <property type="component" value="Unassembled WGS sequence"/>
</dbReference>
<dbReference type="InterPro" id="IPR011704">
    <property type="entry name" value="ATPase_dyneun-rel_AAA"/>
</dbReference>
<organism evidence="3 4">
    <name type="scientific">Niastella populi</name>
    <dbReference type="NCBI Taxonomy" id="550983"/>
    <lineage>
        <taxon>Bacteria</taxon>
        <taxon>Pseudomonadati</taxon>
        <taxon>Bacteroidota</taxon>
        <taxon>Chitinophagia</taxon>
        <taxon>Chitinophagales</taxon>
        <taxon>Chitinophagaceae</taxon>
        <taxon>Niastella</taxon>
    </lineage>
</organism>
<name>A0A1V9F0W5_9BACT</name>
<dbReference type="AlphaFoldDB" id="A0A1V9F0W5"/>
<dbReference type="SUPFAM" id="SSF52540">
    <property type="entry name" value="P-loop containing nucleoside triphosphate hydrolases"/>
    <property type="match status" value="1"/>
</dbReference>
<dbReference type="InterPro" id="IPR050764">
    <property type="entry name" value="CbbQ/NirQ/NorQ/GpvN"/>
</dbReference>
<accession>A0A1V9F0W5</accession>
<gene>
    <name evidence="3" type="ORF">A4R26_29185</name>
</gene>
<reference evidence="4" key="1">
    <citation type="submission" date="2016-04" db="EMBL/GenBank/DDBJ databases">
        <authorList>
            <person name="Chen L."/>
            <person name="Zhuang W."/>
            <person name="Wang G."/>
        </authorList>
    </citation>
    <scope>NUCLEOTIDE SEQUENCE [LARGE SCALE GENOMIC DNA]</scope>
    <source>
        <strain evidence="4">208</strain>
    </source>
</reference>
<dbReference type="InterPro" id="IPR027417">
    <property type="entry name" value="P-loop_NTPase"/>
</dbReference>
<feature type="domain" description="AAA+ ATPase" evidence="2">
    <location>
        <begin position="96"/>
        <end position="260"/>
    </location>
</feature>
<dbReference type="CDD" id="cd00009">
    <property type="entry name" value="AAA"/>
    <property type="match status" value="1"/>
</dbReference>
<dbReference type="STRING" id="550983.A4R26_29185"/>
<dbReference type="GO" id="GO:0005524">
    <property type="term" value="F:ATP binding"/>
    <property type="evidence" value="ECO:0007669"/>
    <property type="project" value="InterPro"/>
</dbReference>
<dbReference type="OrthoDB" id="9783370at2"/>
<dbReference type="GO" id="GO:0016887">
    <property type="term" value="F:ATP hydrolysis activity"/>
    <property type="evidence" value="ECO:0007669"/>
    <property type="project" value="InterPro"/>
</dbReference>
<dbReference type="Gene3D" id="3.40.50.300">
    <property type="entry name" value="P-loop containing nucleotide triphosphate hydrolases"/>
    <property type="match status" value="1"/>
</dbReference>
<dbReference type="EMBL" id="LWBP01000216">
    <property type="protein sequence ID" value="OQP51894.1"/>
    <property type="molecule type" value="Genomic_DNA"/>
</dbReference>
<dbReference type="PANTHER" id="PTHR42759:SF1">
    <property type="entry name" value="MAGNESIUM-CHELATASE SUBUNIT CHLD"/>
    <property type="match status" value="1"/>
</dbReference>
<evidence type="ECO:0000259" key="2">
    <source>
        <dbReference type="SMART" id="SM00382"/>
    </source>
</evidence>
<dbReference type="Pfam" id="PF07728">
    <property type="entry name" value="AAA_5"/>
    <property type="match status" value="1"/>
</dbReference>
<dbReference type="PANTHER" id="PTHR42759">
    <property type="entry name" value="MOXR FAMILY PROTEIN"/>
    <property type="match status" value="1"/>
</dbReference>
<evidence type="ECO:0000256" key="1">
    <source>
        <dbReference type="SAM" id="MobiDB-lite"/>
    </source>
</evidence>
<keyword evidence="4" id="KW-1185">Reference proteome</keyword>
<feature type="region of interest" description="Disordered" evidence="1">
    <location>
        <begin position="1"/>
        <end position="20"/>
    </location>
</feature>
<evidence type="ECO:0000313" key="3">
    <source>
        <dbReference type="EMBL" id="OQP51894.1"/>
    </source>
</evidence>
<comment type="caution">
    <text evidence="3">The sequence shown here is derived from an EMBL/GenBank/DDBJ whole genome shotgun (WGS) entry which is preliminary data.</text>
</comment>
<dbReference type="InterPro" id="IPR003593">
    <property type="entry name" value="AAA+_ATPase"/>
</dbReference>
<dbReference type="SMART" id="SM00382">
    <property type="entry name" value="AAA"/>
    <property type="match status" value="1"/>
</dbReference>
<feature type="compositionally biased region" description="Pro residues" evidence="1">
    <location>
        <begin position="1"/>
        <end position="14"/>
    </location>
</feature>
<sequence length="399" mass="45717">MTIIPKPYPQPNPNVPGSTSRFSAGFISITDEKGNDVQKELLRTVEPELPESEFKYDADTRSGKFVKSGRTRKGRPVPPYIPSEDIKELVRLAQILQRPVLIKGEPGSGKTQLARSVAYEWYGNDYKDHFFEWQVKSTSKAVDGLYSFDHVGRLRDSQLGNAKEKSSYRTFGPMGLAFLTSTQEAPSILLIDEIDKADIDFPNDLLLELDERRFTIPDSETGEVIETRYPPLIFITSNDERELPEAFLRRCLFMYIKFPDDKQLKEIINAHLPGLLTTQRAIVRSTDALKPDETFVDKLIERFTRLKRDIDTNPADNKRISTSELLDWLRGFLYDLENPGNTRSKELQNWVNGFKANKDRGLDEAFVKEGLEKLPFYYQALLKTYASVTQREESLKTSI</sequence>
<proteinExistence type="predicted"/>
<protein>
    <recommendedName>
        <fullName evidence="2">AAA+ ATPase domain-containing protein</fullName>
    </recommendedName>
</protein>